<dbReference type="AlphaFoldDB" id="A0A833PJW4"/>
<organism evidence="3 4">
    <name type="scientific">Acinetobacter bereziniae</name>
    <name type="common">Acinetobacter genomosp. 10</name>
    <dbReference type="NCBI Taxonomy" id="106648"/>
    <lineage>
        <taxon>Bacteria</taxon>
        <taxon>Pseudomonadati</taxon>
        <taxon>Pseudomonadota</taxon>
        <taxon>Gammaproteobacteria</taxon>
        <taxon>Moraxellales</taxon>
        <taxon>Moraxellaceae</taxon>
        <taxon>Acinetobacter</taxon>
    </lineage>
</organism>
<keyword evidence="2" id="KW-0732">Signal</keyword>
<evidence type="ECO:0000313" key="3">
    <source>
        <dbReference type="EMBL" id="KAF1027179.1"/>
    </source>
</evidence>
<reference evidence="4" key="1">
    <citation type="journal article" date="2020" name="MBio">
        <title>Horizontal gene transfer to a defensive symbiont with a reduced genome amongst a multipartite beetle microbiome.</title>
        <authorList>
            <person name="Waterworth S.C."/>
            <person name="Florez L.V."/>
            <person name="Rees E.R."/>
            <person name="Hertweck C."/>
            <person name="Kaltenpoth M."/>
            <person name="Kwan J.C."/>
        </authorList>
    </citation>
    <scope>NUCLEOTIDE SEQUENCE [LARGE SCALE GENOMIC DNA]</scope>
</reference>
<name>A0A833PJW4_ACIBZ</name>
<proteinExistence type="predicted"/>
<accession>A0A833PJW4</accession>
<comment type="caution">
    <text evidence="3">The sequence shown here is derived from an EMBL/GenBank/DDBJ whole genome shotgun (WGS) entry which is preliminary data.</text>
</comment>
<feature type="chain" id="PRO_5032849064" evidence="2">
    <location>
        <begin position="22"/>
        <end position="68"/>
    </location>
</feature>
<feature type="signal peptide" evidence="2">
    <location>
        <begin position="1"/>
        <end position="21"/>
    </location>
</feature>
<feature type="region of interest" description="Disordered" evidence="1">
    <location>
        <begin position="23"/>
        <end position="68"/>
    </location>
</feature>
<dbReference type="RefSeq" id="WP_004825794.1">
    <property type="nucleotide sequence ID" value="NZ_CBDBYR010000016.1"/>
</dbReference>
<protein>
    <submittedName>
        <fullName evidence="3">Uncharacterized protein</fullName>
    </submittedName>
</protein>
<dbReference type="EMBL" id="WNDP01000013">
    <property type="protein sequence ID" value="KAF1027179.1"/>
    <property type="molecule type" value="Genomic_DNA"/>
</dbReference>
<sequence>MQIKTMILGLMLTTTVSLSWAQDSTAPAEPQTASSSTPAVILPQDDNSIDAAPDDHEFDQSSSDQPTK</sequence>
<evidence type="ECO:0000313" key="4">
    <source>
        <dbReference type="Proteomes" id="UP000490535"/>
    </source>
</evidence>
<evidence type="ECO:0000256" key="1">
    <source>
        <dbReference type="SAM" id="MobiDB-lite"/>
    </source>
</evidence>
<evidence type="ECO:0000256" key="2">
    <source>
        <dbReference type="SAM" id="SignalP"/>
    </source>
</evidence>
<gene>
    <name evidence="3" type="ORF">GAK29_00820</name>
</gene>
<dbReference type="Proteomes" id="UP000490535">
    <property type="component" value="Unassembled WGS sequence"/>
</dbReference>
<feature type="compositionally biased region" description="Polar residues" evidence="1">
    <location>
        <begin position="23"/>
        <end position="38"/>
    </location>
</feature>